<name>A0ABY2UL48_9GAMM</name>
<evidence type="ECO:0000313" key="2">
    <source>
        <dbReference type="Proteomes" id="UP000306791"/>
    </source>
</evidence>
<keyword evidence="2" id="KW-1185">Reference proteome</keyword>
<gene>
    <name evidence="1" type="ORF">FDY93_03220</name>
</gene>
<proteinExistence type="predicted"/>
<comment type="caution">
    <text evidence="1">The sequence shown here is derived from an EMBL/GenBank/DDBJ whole genome shotgun (WGS) entry which is preliminary data.</text>
</comment>
<dbReference type="RefSeq" id="WP_138234305.1">
    <property type="nucleotide sequence ID" value="NZ_CP185860.1"/>
</dbReference>
<dbReference type="Proteomes" id="UP000306791">
    <property type="component" value="Unassembled WGS sequence"/>
</dbReference>
<organism evidence="1 2">
    <name type="scientific">Microbulbifer harenosus</name>
    <dbReference type="NCBI Taxonomy" id="2576840"/>
    <lineage>
        <taxon>Bacteria</taxon>
        <taxon>Pseudomonadati</taxon>
        <taxon>Pseudomonadota</taxon>
        <taxon>Gammaproteobacteria</taxon>
        <taxon>Cellvibrionales</taxon>
        <taxon>Microbulbiferaceae</taxon>
        <taxon>Microbulbifer</taxon>
    </lineage>
</organism>
<evidence type="ECO:0000313" key="1">
    <source>
        <dbReference type="EMBL" id="TLM79132.1"/>
    </source>
</evidence>
<dbReference type="EMBL" id="VANI01000004">
    <property type="protein sequence ID" value="TLM79132.1"/>
    <property type="molecule type" value="Genomic_DNA"/>
</dbReference>
<reference evidence="1 2" key="1">
    <citation type="submission" date="2019-05" db="EMBL/GenBank/DDBJ databases">
        <title>Microbulbifer harenosus sp. nov., an alginate-degrading bacterium isolated from coastal sand.</title>
        <authorList>
            <person name="Huang H."/>
            <person name="Mo K."/>
            <person name="Bao S."/>
        </authorList>
    </citation>
    <scope>NUCLEOTIDE SEQUENCE [LARGE SCALE GENOMIC DNA]</scope>
    <source>
        <strain evidence="1 2">HB161719</strain>
    </source>
</reference>
<sequence length="122" mass="13759">MPKQKFHEMHRVDRAIDNFASIENPTEADLNRVGTVAQVESILDIYRAEGINMSDRELLEEKHVSLRLGKHMTVDGDPRPHELCDAHAIISGAHRDAARLMTQLMDAGCPRTRKHCHLCPIG</sequence>
<accession>A0ABY2UL48</accession>
<protein>
    <submittedName>
        <fullName evidence="1">Uncharacterized protein</fullName>
    </submittedName>
</protein>